<keyword evidence="3" id="KW-0904">Protein phosphatase</keyword>
<name>A0A848DHB0_9PSEU</name>
<dbReference type="PANTHER" id="PTHR11717">
    <property type="entry name" value="LOW MOLECULAR WEIGHT PROTEIN TYROSINE PHOSPHATASE"/>
    <property type="match status" value="1"/>
</dbReference>
<dbReference type="InterPro" id="IPR017867">
    <property type="entry name" value="Tyr_phospatase_low_mol_wt"/>
</dbReference>
<dbReference type="InterPro" id="IPR036196">
    <property type="entry name" value="Ptyr_pPase_sf"/>
</dbReference>
<dbReference type="GO" id="GO:0004725">
    <property type="term" value="F:protein tyrosine phosphatase activity"/>
    <property type="evidence" value="ECO:0007669"/>
    <property type="project" value="InterPro"/>
</dbReference>
<feature type="active site" description="Nucleophile" evidence="4">
    <location>
        <position position="36"/>
    </location>
</feature>
<feature type="domain" description="Phosphotyrosine protein phosphatase I" evidence="5">
    <location>
        <begin position="30"/>
        <end position="218"/>
    </location>
</feature>
<evidence type="ECO:0000256" key="2">
    <source>
        <dbReference type="ARBA" id="ARBA00022801"/>
    </source>
</evidence>
<protein>
    <submittedName>
        <fullName evidence="6">Low molecular weight phosphatase family protein</fullName>
    </submittedName>
</protein>
<keyword evidence="2" id="KW-0378">Hydrolase</keyword>
<reference evidence="6 7" key="1">
    <citation type="submission" date="2020-04" db="EMBL/GenBank/DDBJ databases">
        <authorList>
            <person name="Klaysubun C."/>
            <person name="Duangmal K."/>
            <person name="Lipun K."/>
        </authorList>
    </citation>
    <scope>NUCLEOTIDE SEQUENCE [LARGE SCALE GENOMIC DNA]</scope>
    <source>
        <strain evidence="6 7">DSM 45300</strain>
    </source>
</reference>
<accession>A0A848DHB0</accession>
<evidence type="ECO:0000313" key="7">
    <source>
        <dbReference type="Proteomes" id="UP000586918"/>
    </source>
</evidence>
<comment type="caution">
    <text evidence="6">The sequence shown here is derived from an EMBL/GenBank/DDBJ whole genome shotgun (WGS) entry which is preliminary data.</text>
</comment>
<evidence type="ECO:0000256" key="4">
    <source>
        <dbReference type="PIRSR" id="PIRSR617867-1"/>
    </source>
</evidence>
<comment type="similarity">
    <text evidence="1">Belongs to the low molecular weight phosphotyrosine protein phosphatase family.</text>
</comment>
<dbReference type="SUPFAM" id="SSF52788">
    <property type="entry name" value="Phosphotyrosine protein phosphatases I"/>
    <property type="match status" value="1"/>
</dbReference>
<dbReference type="Proteomes" id="UP000586918">
    <property type="component" value="Unassembled WGS sequence"/>
</dbReference>
<dbReference type="AlphaFoldDB" id="A0A848DHB0"/>
<keyword evidence="7" id="KW-1185">Reference proteome</keyword>
<dbReference type="PRINTS" id="PR00719">
    <property type="entry name" value="LMWPTPASE"/>
</dbReference>
<organism evidence="6 7">
    <name type="scientific">Pseudonocardia bannensis</name>
    <dbReference type="NCBI Taxonomy" id="630973"/>
    <lineage>
        <taxon>Bacteria</taxon>
        <taxon>Bacillati</taxon>
        <taxon>Actinomycetota</taxon>
        <taxon>Actinomycetes</taxon>
        <taxon>Pseudonocardiales</taxon>
        <taxon>Pseudonocardiaceae</taxon>
        <taxon>Pseudonocardia</taxon>
    </lineage>
</organism>
<evidence type="ECO:0000256" key="3">
    <source>
        <dbReference type="ARBA" id="ARBA00022912"/>
    </source>
</evidence>
<evidence type="ECO:0000259" key="5">
    <source>
        <dbReference type="SMART" id="SM00226"/>
    </source>
</evidence>
<dbReference type="SMART" id="SM00226">
    <property type="entry name" value="LMWPc"/>
    <property type="match status" value="1"/>
</dbReference>
<evidence type="ECO:0000313" key="6">
    <source>
        <dbReference type="EMBL" id="NMH91923.1"/>
    </source>
</evidence>
<sequence>MSVVVEHSRHAAPAEKMTVMGRHRLGHDDFRLLFVCTGNICRSPFAEILTRHLLIGRLGGRAAADFDIRSAGLRAVVGHQMHPDTRDELMPWRLDGAAAERFTARQLRSSMIRAADLVLCASRRHRSAVVEREPAALATAFTVREFARLVEGVDPGALPLHPVQRAHAVLIAARDRRGIVPPVPAEEDSIPDPMGKSLDAHHEAAARITASVQVIVDVIAPRHQSVAR</sequence>
<dbReference type="Gene3D" id="3.40.50.2300">
    <property type="match status" value="1"/>
</dbReference>
<dbReference type="RefSeq" id="WP_169412473.1">
    <property type="nucleotide sequence ID" value="NZ_JAAXKZ010000027.1"/>
</dbReference>
<proteinExistence type="inferred from homology"/>
<dbReference type="InterPro" id="IPR023485">
    <property type="entry name" value="Ptyr_pPase"/>
</dbReference>
<gene>
    <name evidence="6" type="ORF">HF519_10110</name>
</gene>
<dbReference type="EMBL" id="JAAXKZ010000027">
    <property type="protein sequence ID" value="NMH91923.1"/>
    <property type="molecule type" value="Genomic_DNA"/>
</dbReference>
<dbReference type="InterPro" id="IPR050438">
    <property type="entry name" value="LMW_PTPase"/>
</dbReference>
<feature type="active site" evidence="4">
    <location>
        <position position="42"/>
    </location>
</feature>
<dbReference type="PANTHER" id="PTHR11717:SF31">
    <property type="entry name" value="LOW MOLECULAR WEIGHT PROTEIN-TYROSINE-PHOSPHATASE ETP-RELATED"/>
    <property type="match status" value="1"/>
</dbReference>
<evidence type="ECO:0000256" key="1">
    <source>
        <dbReference type="ARBA" id="ARBA00011063"/>
    </source>
</evidence>
<dbReference type="Pfam" id="PF01451">
    <property type="entry name" value="LMWPc"/>
    <property type="match status" value="1"/>
</dbReference>